<dbReference type="AlphaFoldDB" id="A0A0A9FS88"/>
<organism evidence="1">
    <name type="scientific">Arundo donax</name>
    <name type="common">Giant reed</name>
    <name type="synonym">Donax arundinaceus</name>
    <dbReference type="NCBI Taxonomy" id="35708"/>
    <lineage>
        <taxon>Eukaryota</taxon>
        <taxon>Viridiplantae</taxon>
        <taxon>Streptophyta</taxon>
        <taxon>Embryophyta</taxon>
        <taxon>Tracheophyta</taxon>
        <taxon>Spermatophyta</taxon>
        <taxon>Magnoliopsida</taxon>
        <taxon>Liliopsida</taxon>
        <taxon>Poales</taxon>
        <taxon>Poaceae</taxon>
        <taxon>PACMAD clade</taxon>
        <taxon>Arundinoideae</taxon>
        <taxon>Arundineae</taxon>
        <taxon>Arundo</taxon>
    </lineage>
</organism>
<sequence>MGESTCCHYLLEALCRALRCPIRERNIWVYFYSRGGWTKPATHSYL</sequence>
<reference evidence="1" key="1">
    <citation type="submission" date="2014-09" db="EMBL/GenBank/DDBJ databases">
        <authorList>
            <person name="Magalhaes I.L.F."/>
            <person name="Oliveira U."/>
            <person name="Santos F.R."/>
            <person name="Vidigal T.H.D.A."/>
            <person name="Brescovit A.D."/>
            <person name="Santos A.J."/>
        </authorList>
    </citation>
    <scope>NUCLEOTIDE SEQUENCE</scope>
    <source>
        <tissue evidence="1">Shoot tissue taken approximately 20 cm above the soil surface</tissue>
    </source>
</reference>
<dbReference type="EMBL" id="GBRH01186723">
    <property type="protein sequence ID" value="JAE11173.1"/>
    <property type="molecule type" value="Transcribed_RNA"/>
</dbReference>
<protein>
    <submittedName>
        <fullName evidence="1">Uncharacterized protein</fullName>
    </submittedName>
</protein>
<reference evidence="1" key="2">
    <citation type="journal article" date="2015" name="Data Brief">
        <title>Shoot transcriptome of the giant reed, Arundo donax.</title>
        <authorList>
            <person name="Barrero R.A."/>
            <person name="Guerrero F.D."/>
            <person name="Moolhuijzen P."/>
            <person name="Goolsby J.A."/>
            <person name="Tidwell J."/>
            <person name="Bellgard S.E."/>
            <person name="Bellgard M.I."/>
        </authorList>
    </citation>
    <scope>NUCLEOTIDE SEQUENCE</scope>
    <source>
        <tissue evidence="1">Shoot tissue taken approximately 20 cm above the soil surface</tissue>
    </source>
</reference>
<evidence type="ECO:0000313" key="1">
    <source>
        <dbReference type="EMBL" id="JAE11173.1"/>
    </source>
</evidence>
<proteinExistence type="predicted"/>
<accession>A0A0A9FS88</accession>
<name>A0A0A9FS88_ARUDO</name>